<feature type="compositionally biased region" description="Basic and acidic residues" evidence="3">
    <location>
        <begin position="1"/>
        <end position="11"/>
    </location>
</feature>
<dbReference type="GO" id="GO:0007062">
    <property type="term" value="P:sister chromatid cohesion"/>
    <property type="evidence" value="ECO:0007669"/>
    <property type="project" value="UniProtKB-ARBA"/>
</dbReference>
<feature type="domain" description="SCD" evidence="4">
    <location>
        <begin position="318"/>
        <end position="403"/>
    </location>
</feature>
<evidence type="ECO:0000256" key="3">
    <source>
        <dbReference type="SAM" id="MobiDB-lite"/>
    </source>
</evidence>
<evidence type="ECO:0000313" key="6">
    <source>
        <dbReference type="WBParaSite" id="ACRNAN_scaffold6821.g9557.t1"/>
    </source>
</evidence>
<dbReference type="GO" id="GO:0008278">
    <property type="term" value="C:cohesin complex"/>
    <property type="evidence" value="ECO:0007669"/>
    <property type="project" value="TreeGrafter"/>
</dbReference>
<dbReference type="Pfam" id="PF21581">
    <property type="entry name" value="SCD"/>
    <property type="match status" value="1"/>
</dbReference>
<dbReference type="GO" id="GO:0005634">
    <property type="term" value="C:nucleus"/>
    <property type="evidence" value="ECO:0007669"/>
    <property type="project" value="TreeGrafter"/>
</dbReference>
<evidence type="ECO:0000256" key="2">
    <source>
        <dbReference type="SAM" id="Coils"/>
    </source>
</evidence>
<organism evidence="5 6">
    <name type="scientific">Acrobeloides nanus</name>
    <dbReference type="NCBI Taxonomy" id="290746"/>
    <lineage>
        <taxon>Eukaryota</taxon>
        <taxon>Metazoa</taxon>
        <taxon>Ecdysozoa</taxon>
        <taxon>Nematoda</taxon>
        <taxon>Chromadorea</taxon>
        <taxon>Rhabditida</taxon>
        <taxon>Tylenchina</taxon>
        <taxon>Cephalobomorpha</taxon>
        <taxon>Cephaloboidea</taxon>
        <taxon>Cephalobidae</taxon>
        <taxon>Acrobeloides</taxon>
    </lineage>
</organism>
<name>A0A914EAL0_9BILA</name>
<feature type="compositionally biased region" description="Polar residues" evidence="3">
    <location>
        <begin position="1084"/>
        <end position="1097"/>
    </location>
</feature>
<proteinExistence type="inferred from homology"/>
<dbReference type="SUPFAM" id="SSF48371">
    <property type="entry name" value="ARM repeat"/>
    <property type="match status" value="1"/>
</dbReference>
<dbReference type="WBParaSite" id="ACRNAN_scaffold6821.g9557.t1">
    <property type="protein sequence ID" value="ACRNAN_scaffold6821.g9557.t1"/>
    <property type="gene ID" value="ACRNAN_scaffold6821.g9557"/>
</dbReference>
<keyword evidence="5" id="KW-1185">Reference proteome</keyword>
<accession>A0A914EAL0</accession>
<feature type="compositionally biased region" description="Low complexity" evidence="3">
    <location>
        <begin position="83"/>
        <end position="92"/>
    </location>
</feature>
<feature type="region of interest" description="Disordered" evidence="3">
    <location>
        <begin position="1"/>
        <end position="98"/>
    </location>
</feature>
<reference evidence="6" key="1">
    <citation type="submission" date="2022-11" db="UniProtKB">
        <authorList>
            <consortium name="WormBaseParasite"/>
        </authorList>
    </citation>
    <scope>IDENTIFICATION</scope>
</reference>
<dbReference type="InterPro" id="IPR056396">
    <property type="entry name" value="HEAT_SCC3-SA"/>
</dbReference>
<evidence type="ECO:0000259" key="4">
    <source>
        <dbReference type="PROSITE" id="PS51425"/>
    </source>
</evidence>
<dbReference type="InterPro" id="IPR039662">
    <property type="entry name" value="Cohesin_Scc3/SA"/>
</dbReference>
<dbReference type="PANTHER" id="PTHR11199">
    <property type="entry name" value="STROMAL ANTIGEN"/>
    <property type="match status" value="1"/>
</dbReference>
<comment type="similarity">
    <text evidence="1">Belongs to the SCC3 family.</text>
</comment>
<evidence type="ECO:0000313" key="5">
    <source>
        <dbReference type="Proteomes" id="UP000887540"/>
    </source>
</evidence>
<dbReference type="Proteomes" id="UP000887540">
    <property type="component" value="Unplaced"/>
</dbReference>
<sequence length="1097" mass="126292">MEESFNEHMDIQHQALRTPDQITDDSVFRSPSISTRGRKRKPVYTDDGIEISPTMDRTIDRSNVVGPSPKRGRPRGGLGRPRGGSARRPVGVTPSGQDIQVVPEDVNSLFSMLKRGEKLSQIIDEWINEYENGNTEEALVRLQQCFIDCCGCKGRVNSIMLQSLEYKEIIRRLTEEFDEESGDYPLIMTAHQYKKFRQNFADFIQLLVMKCKNGIIFDSRLMDSVIQMLTGLADSQVRAFRHTATFAAMKLSSALVDVSLDYYEQQKKTNLQIQTETAKLNISGTNDRLEYLMSYKANLDERMNDLCLMIQYIFKSVFVHRYRDIVSDIRGICISEIGKWMRIYHREFLEDSYLKYIGWSLYDKIPEVRLKCIQALAPLYEEPELIHKLELFTGKFKERLVSMVMDKDNDVAVKTCQLLTSIYKVFPHLLTLEDCVPIYETVYSTNRALAVAAGEFLNVKVFQNAGANLENRELISDLVQFFVESNLQNHAAYLVDALIDTNPMIKDWSTMVDLLLSNETEKFDKELIEVMTCAIKQAATGDTPVGRFHGKKGAVIKDPKQIYDEKQKISQILIPALPKLLQKFAAEREEVINLTTIPLHFNLDLYPQARLGLSLDELVSMLIHIVEQHSEDEVLINIAHVFSYLSTNIAVSQQIETAKLRLIDTLAVSMRHGIQRFHEDEQLLEDDEAAILAAFRRFAAFYAVEDLRKWDLWDMVVTLQNNITRFHDRFQSEVSEKAILYLFLSLAWDLKRLLNEQEANIDQAAKRLKKRRDQFMHLLRNILTELASGVEHAFKCLCDLLILFNWKLCSDSPHEQIKQLELNLDKDFANKISVFVLDNVFVDANAETLQNLEVPMQIELMHKRRNLLAQYCKLIMHGILPIMDAALVFRNYNRFFTDFGDILKTLLNKCRELDKVACARAMTVALIFIFEDLKVSSPNRVVDPNDDEFGELKDLAKRFAQSYGTDSFKNREAFAMIHKDGIVHALELQNTQRRRGQNGPTNLAFLEVIMEFSARLMQQDKKAVLNYLQKHTNFSENDVEKEAWNSYMLYKNSLMEKQDDIQSIRSGLPTRGRGRGRGRAGRQSAYSPTPSEAMQQD</sequence>
<dbReference type="InterPro" id="IPR011989">
    <property type="entry name" value="ARM-like"/>
</dbReference>
<evidence type="ECO:0000256" key="1">
    <source>
        <dbReference type="ARBA" id="ARBA00005486"/>
    </source>
</evidence>
<dbReference type="GO" id="GO:0000785">
    <property type="term" value="C:chromatin"/>
    <property type="evidence" value="ECO:0007669"/>
    <property type="project" value="TreeGrafter"/>
</dbReference>
<dbReference type="AlphaFoldDB" id="A0A914EAL0"/>
<dbReference type="GO" id="GO:0003682">
    <property type="term" value="F:chromatin binding"/>
    <property type="evidence" value="ECO:0007669"/>
    <property type="project" value="TreeGrafter"/>
</dbReference>
<dbReference type="Pfam" id="PF24571">
    <property type="entry name" value="HEAT_SCC3-SA"/>
    <property type="match status" value="1"/>
</dbReference>
<keyword evidence="2" id="KW-0175">Coiled coil</keyword>
<dbReference type="InterPro" id="IPR013721">
    <property type="entry name" value="STAG"/>
</dbReference>
<feature type="coiled-coil region" evidence="2">
    <location>
        <begin position="747"/>
        <end position="774"/>
    </location>
</feature>
<dbReference type="Pfam" id="PF08514">
    <property type="entry name" value="STAG"/>
    <property type="match status" value="1"/>
</dbReference>
<dbReference type="PROSITE" id="PS51425">
    <property type="entry name" value="SCD"/>
    <property type="match status" value="1"/>
</dbReference>
<feature type="region of interest" description="Disordered" evidence="3">
    <location>
        <begin position="1060"/>
        <end position="1097"/>
    </location>
</feature>
<protein>
    <submittedName>
        <fullName evidence="6">SCD domain-containing protein</fullName>
    </submittedName>
</protein>
<dbReference type="InterPro" id="IPR020839">
    <property type="entry name" value="SCD"/>
</dbReference>
<dbReference type="Gene3D" id="1.25.10.10">
    <property type="entry name" value="Leucine-rich Repeat Variant"/>
    <property type="match status" value="1"/>
</dbReference>
<dbReference type="InterPro" id="IPR016024">
    <property type="entry name" value="ARM-type_fold"/>
</dbReference>
<dbReference type="PANTHER" id="PTHR11199:SF0">
    <property type="entry name" value="LD34181P-RELATED"/>
    <property type="match status" value="1"/>
</dbReference>